<feature type="region of interest" description="Disordered" evidence="5">
    <location>
        <begin position="1"/>
        <end position="37"/>
    </location>
</feature>
<dbReference type="Pfam" id="PF13923">
    <property type="entry name" value="zf-C3HC4_2"/>
    <property type="match status" value="1"/>
</dbReference>
<dbReference type="Gene3D" id="1.20.58.1480">
    <property type="match status" value="1"/>
</dbReference>
<comment type="caution">
    <text evidence="8">The sequence shown here is derived from an EMBL/GenBank/DDBJ whole genome shotgun (WGS) entry which is preliminary data.</text>
</comment>
<keyword evidence="9" id="KW-1185">Reference proteome</keyword>
<keyword evidence="2 4" id="KW-0863">Zinc-finger</keyword>
<feature type="domain" description="Lon N-terminal" evidence="7">
    <location>
        <begin position="312"/>
        <end position="553"/>
    </location>
</feature>
<evidence type="ECO:0000313" key="8">
    <source>
        <dbReference type="EMBL" id="CAI6082383.1"/>
    </source>
</evidence>
<feature type="compositionally biased region" description="Polar residues" evidence="5">
    <location>
        <begin position="435"/>
        <end position="453"/>
    </location>
</feature>
<dbReference type="Gene3D" id="3.30.40.10">
    <property type="entry name" value="Zinc/RING finger domain, C3HC4 (zinc finger)"/>
    <property type="match status" value="2"/>
</dbReference>
<keyword evidence="1" id="KW-0479">Metal-binding</keyword>
<evidence type="ECO:0000256" key="5">
    <source>
        <dbReference type="SAM" id="MobiDB-lite"/>
    </source>
</evidence>
<dbReference type="GO" id="GO:0008270">
    <property type="term" value="F:zinc ion binding"/>
    <property type="evidence" value="ECO:0007669"/>
    <property type="project" value="UniProtKB-KW"/>
</dbReference>
<dbReference type="EMBL" id="CABFNP030000722">
    <property type="protein sequence ID" value="CAI6082383.1"/>
    <property type="molecule type" value="Genomic_DNA"/>
</dbReference>
<protein>
    <recommendedName>
        <fullName evidence="10">LON peptidase N-terminal domain and RING finger protein 1</fullName>
    </recommendedName>
</protein>
<sequence>MSPSQPEVVAARPLTGPRESQDQEGAIPPATTRPEQRAQARDIVRLFQCRLCSFPLRDPVTLPCGRSICKQCLPESHLRLHISYPAVPERLQGFQCPFADCGREHAVGDCGLDVVLSKTTELVKDNLARGKAEAARIKMSTRIAVRDEWEIAGIPSLRSPSPTSEILTGGRLVAAWSMAENGQLDFDAEVVYHGMDGESDDGNFAEFEQEALHQVQEVARTEMDCQICYALFFDPLTTPCGHTFCRSCLHRILDHSLYCPICRRKLAMNPLLNRIACPANERLDLIIETFWKEELHARQGILEAEEIGRHESLDVPLFVCTLSFPMVPTFLHIFEPRYRLMIRRAVEGNRMFGMVLPKRAHFSSDREFHELGTLLRIVNVQYYPDGRSLIETMGVSRFRVVEHGMLDGYTIGKTDRIDDISLEEEEALEAREVTPATSPQSEFTTSEHGSPDLATQTQAPLALENQEDIARIPTKQLLEYALDFVARMRANSVPWLTQRMLELYGECPDDPTIFPWWLASMLPVRELEKYKLLETSSVRERLKICCRWIMEWEQSRW</sequence>
<dbReference type="InterPro" id="IPR017907">
    <property type="entry name" value="Znf_RING_CS"/>
</dbReference>
<evidence type="ECO:0000256" key="3">
    <source>
        <dbReference type="ARBA" id="ARBA00022833"/>
    </source>
</evidence>
<dbReference type="SUPFAM" id="SSF57850">
    <property type="entry name" value="RING/U-box"/>
    <property type="match status" value="2"/>
</dbReference>
<dbReference type="PROSITE" id="PS51787">
    <property type="entry name" value="LON_N"/>
    <property type="match status" value="1"/>
</dbReference>
<dbReference type="SMART" id="SM00464">
    <property type="entry name" value="LON"/>
    <property type="match status" value="1"/>
</dbReference>
<evidence type="ECO:0008006" key="10">
    <source>
        <dbReference type="Google" id="ProtNLM"/>
    </source>
</evidence>
<keyword evidence="3" id="KW-0862">Zinc</keyword>
<proteinExistence type="predicted"/>
<feature type="domain" description="RING-type" evidence="6">
    <location>
        <begin position="225"/>
        <end position="263"/>
    </location>
</feature>
<dbReference type="CDD" id="cd16514">
    <property type="entry name" value="RING-HC_LONFs_rpt2"/>
    <property type="match status" value="1"/>
</dbReference>
<dbReference type="AlphaFoldDB" id="A0AA35LW19"/>
<dbReference type="SMART" id="SM00184">
    <property type="entry name" value="RING"/>
    <property type="match status" value="2"/>
</dbReference>
<dbReference type="GO" id="GO:0061630">
    <property type="term" value="F:ubiquitin protein ligase activity"/>
    <property type="evidence" value="ECO:0007669"/>
    <property type="project" value="TreeGrafter"/>
</dbReference>
<name>A0AA35LW19_9HYPO</name>
<dbReference type="Gene3D" id="2.30.130.40">
    <property type="entry name" value="LON domain-like"/>
    <property type="match status" value="1"/>
</dbReference>
<reference evidence="8" key="1">
    <citation type="submission" date="2023-01" db="EMBL/GenBank/DDBJ databases">
        <authorList>
            <person name="Piombo E."/>
        </authorList>
    </citation>
    <scope>NUCLEOTIDE SEQUENCE</scope>
</reference>
<dbReference type="PROSITE" id="PS00518">
    <property type="entry name" value="ZF_RING_1"/>
    <property type="match status" value="1"/>
</dbReference>
<dbReference type="InterPro" id="IPR003111">
    <property type="entry name" value="Lon_prtase_N"/>
</dbReference>
<gene>
    <name evidence="8" type="ORF">CCHLO57077_00013739</name>
</gene>
<dbReference type="SUPFAM" id="SSF88697">
    <property type="entry name" value="PUA domain-like"/>
    <property type="match status" value="1"/>
</dbReference>
<evidence type="ECO:0000313" key="9">
    <source>
        <dbReference type="Proteomes" id="UP001160390"/>
    </source>
</evidence>
<accession>A0AA35LW19</accession>
<dbReference type="PANTHER" id="PTHR23327">
    <property type="entry name" value="RING FINGER PROTEIN 127"/>
    <property type="match status" value="1"/>
</dbReference>
<evidence type="ECO:0000256" key="2">
    <source>
        <dbReference type="ARBA" id="ARBA00022771"/>
    </source>
</evidence>
<organism evidence="8 9">
    <name type="scientific">Clonostachys chloroleuca</name>
    <dbReference type="NCBI Taxonomy" id="1926264"/>
    <lineage>
        <taxon>Eukaryota</taxon>
        <taxon>Fungi</taxon>
        <taxon>Dikarya</taxon>
        <taxon>Ascomycota</taxon>
        <taxon>Pezizomycotina</taxon>
        <taxon>Sordariomycetes</taxon>
        <taxon>Hypocreomycetidae</taxon>
        <taxon>Hypocreales</taxon>
        <taxon>Bionectriaceae</taxon>
        <taxon>Clonostachys</taxon>
    </lineage>
</organism>
<dbReference type="InterPro" id="IPR001841">
    <property type="entry name" value="Znf_RING"/>
</dbReference>
<dbReference type="PANTHER" id="PTHR23327:SF42">
    <property type="entry name" value="LON PEPTIDASE N-TERMINAL DOMAIN AND RING FINGER PROTEIN C14F5.10C"/>
    <property type="match status" value="1"/>
</dbReference>
<evidence type="ECO:0000259" key="7">
    <source>
        <dbReference type="PROSITE" id="PS51787"/>
    </source>
</evidence>
<dbReference type="Pfam" id="PF02190">
    <property type="entry name" value="LON_substr_bdg"/>
    <property type="match status" value="1"/>
</dbReference>
<dbReference type="InterPro" id="IPR015947">
    <property type="entry name" value="PUA-like_sf"/>
</dbReference>
<dbReference type="InterPro" id="IPR046336">
    <property type="entry name" value="Lon_prtase_N_sf"/>
</dbReference>
<evidence type="ECO:0000259" key="6">
    <source>
        <dbReference type="PROSITE" id="PS50089"/>
    </source>
</evidence>
<evidence type="ECO:0000256" key="1">
    <source>
        <dbReference type="ARBA" id="ARBA00022723"/>
    </source>
</evidence>
<dbReference type="PROSITE" id="PS50089">
    <property type="entry name" value="ZF_RING_2"/>
    <property type="match status" value="1"/>
</dbReference>
<evidence type="ECO:0000256" key="4">
    <source>
        <dbReference type="PROSITE-ProRule" id="PRU00175"/>
    </source>
</evidence>
<dbReference type="Proteomes" id="UP001160390">
    <property type="component" value="Unassembled WGS sequence"/>
</dbReference>
<feature type="region of interest" description="Disordered" evidence="5">
    <location>
        <begin position="429"/>
        <end position="453"/>
    </location>
</feature>
<dbReference type="InterPro" id="IPR013083">
    <property type="entry name" value="Znf_RING/FYVE/PHD"/>
</dbReference>